<dbReference type="EMBL" id="UFSZ01000001">
    <property type="protein sequence ID" value="SUV18081.1"/>
    <property type="molecule type" value="Genomic_DNA"/>
</dbReference>
<keyword evidence="3" id="KW-1003">Cell membrane</keyword>
<feature type="transmembrane region" description="Helical" evidence="7">
    <location>
        <begin position="275"/>
        <end position="294"/>
    </location>
</feature>
<keyword evidence="5 7" id="KW-1133">Transmembrane helix</keyword>
<comment type="similarity">
    <text evidence="2">Belongs to the acyltransferase 3 family.</text>
</comment>
<dbReference type="PANTHER" id="PTHR40074:SF2">
    <property type="entry name" value="O-ACETYLTRANSFERASE WECH"/>
    <property type="match status" value="1"/>
</dbReference>
<dbReference type="GO" id="GO:0016413">
    <property type="term" value="F:O-acetyltransferase activity"/>
    <property type="evidence" value="ECO:0007669"/>
    <property type="project" value="TreeGrafter"/>
</dbReference>
<feature type="transmembrane region" description="Helical" evidence="7">
    <location>
        <begin position="178"/>
        <end position="198"/>
    </location>
</feature>
<dbReference type="Proteomes" id="UP000238825">
    <property type="component" value="Chromosome"/>
</dbReference>
<feature type="transmembrane region" description="Helical" evidence="7">
    <location>
        <begin position="152"/>
        <end position="172"/>
    </location>
</feature>
<feature type="transmembrane region" description="Helical" evidence="7">
    <location>
        <begin position="44"/>
        <end position="65"/>
    </location>
</feature>
<evidence type="ECO:0000259" key="8">
    <source>
        <dbReference type="Pfam" id="PF01757"/>
    </source>
</evidence>
<reference evidence="9 11" key="1">
    <citation type="submission" date="2017-03" db="EMBL/GenBank/DDBJ databases">
        <title>The whole genome sequencing and assembly of Lysinibacillus sphaericus DSM 28T strain.</title>
        <authorList>
            <person name="Lee Y.-J."/>
            <person name="Yi H."/>
            <person name="Bahn Y.-S."/>
            <person name="Kim J.F."/>
            <person name="Lee D.-W."/>
        </authorList>
    </citation>
    <scope>NUCLEOTIDE SEQUENCE [LARGE SCALE GENOMIC DNA]</scope>
    <source>
        <strain evidence="9 11">DSM 28</strain>
    </source>
</reference>
<accession>A0A2S0JYM6</accession>
<name>A0A2S0JYM6_LYSSH</name>
<gene>
    <name evidence="10" type="primary">yiaH</name>
    <name evidence="9" type="ORF">LS41612_07780</name>
    <name evidence="10" type="ORF">NCTC10338_03197</name>
</gene>
<evidence type="ECO:0000313" key="9">
    <source>
        <dbReference type="EMBL" id="AVK96158.1"/>
    </source>
</evidence>
<dbReference type="GO" id="GO:0005886">
    <property type="term" value="C:plasma membrane"/>
    <property type="evidence" value="ECO:0007669"/>
    <property type="project" value="UniProtKB-SubCell"/>
</dbReference>
<dbReference type="GeneID" id="48276099"/>
<dbReference type="RefSeq" id="WP_024363082.1">
    <property type="nucleotide sequence ID" value="NZ_BJNS01000003.1"/>
</dbReference>
<evidence type="ECO:0000313" key="12">
    <source>
        <dbReference type="Proteomes" id="UP000255295"/>
    </source>
</evidence>
<dbReference type="EMBL" id="CP019980">
    <property type="protein sequence ID" value="AVK96158.1"/>
    <property type="molecule type" value="Genomic_DNA"/>
</dbReference>
<keyword evidence="4 7" id="KW-0812">Transmembrane</keyword>
<dbReference type="GO" id="GO:0009246">
    <property type="term" value="P:enterobacterial common antigen biosynthetic process"/>
    <property type="evidence" value="ECO:0007669"/>
    <property type="project" value="TreeGrafter"/>
</dbReference>
<dbReference type="PANTHER" id="PTHR40074">
    <property type="entry name" value="O-ACETYLTRANSFERASE WECH"/>
    <property type="match status" value="1"/>
</dbReference>
<evidence type="ECO:0000256" key="5">
    <source>
        <dbReference type="ARBA" id="ARBA00022989"/>
    </source>
</evidence>
<dbReference type="InterPro" id="IPR002656">
    <property type="entry name" value="Acyl_transf_3_dom"/>
</dbReference>
<proteinExistence type="inferred from homology"/>
<organism evidence="9 11">
    <name type="scientific">Lysinibacillus sphaericus</name>
    <name type="common">Bacillus sphaericus</name>
    <dbReference type="NCBI Taxonomy" id="1421"/>
    <lineage>
        <taxon>Bacteria</taxon>
        <taxon>Bacillati</taxon>
        <taxon>Bacillota</taxon>
        <taxon>Bacilli</taxon>
        <taxon>Bacillales</taxon>
        <taxon>Bacillaceae</taxon>
        <taxon>Lysinibacillus</taxon>
    </lineage>
</organism>
<evidence type="ECO:0000313" key="10">
    <source>
        <dbReference type="EMBL" id="SUV18081.1"/>
    </source>
</evidence>
<feature type="transmembrane region" description="Helical" evidence="7">
    <location>
        <begin position="314"/>
        <end position="334"/>
    </location>
</feature>
<feature type="transmembrane region" description="Helical" evidence="7">
    <location>
        <begin position="12"/>
        <end position="32"/>
    </location>
</feature>
<evidence type="ECO:0000256" key="4">
    <source>
        <dbReference type="ARBA" id="ARBA00022692"/>
    </source>
</evidence>
<feature type="transmembrane region" description="Helical" evidence="7">
    <location>
        <begin position="85"/>
        <end position="103"/>
    </location>
</feature>
<evidence type="ECO:0000256" key="1">
    <source>
        <dbReference type="ARBA" id="ARBA00004651"/>
    </source>
</evidence>
<dbReference type="Pfam" id="PF01757">
    <property type="entry name" value="Acyl_transf_3"/>
    <property type="match status" value="1"/>
</dbReference>
<protein>
    <submittedName>
        <fullName evidence="10">Inner membrane protein YiaH</fullName>
    </submittedName>
</protein>
<comment type="subcellular location">
    <subcellularLocation>
        <location evidence="1">Cell membrane</location>
        <topology evidence="1">Multi-pass membrane protein</topology>
    </subcellularLocation>
</comment>
<feature type="transmembrane region" description="Helical" evidence="7">
    <location>
        <begin position="210"/>
        <end position="227"/>
    </location>
</feature>
<sequence length="344" mass="40295">MHTRIQYMDSLRAIAILGVLLLHAATPYVVLYDKITLFDWQTGIVYNALSRWCVPIFLMISGALLLGRKEESLRTFFKKRANKILLPFIAWSIIYYAWATYMWNPGYSLKEFLIMFFNNQIYYHLWYFYALIGIYLLAPVFNIFVNHASKQMIGYVVVLWILFYGGFRYYSYIVSNEFTLFFPLSEYIGFFILGYYLATFELSKKWRVGIYMLGIVGALETILRTNVLTEQQGQFTSYAFSYSSPNVIAMSIALFVFVKYWVNRKVASGSYETSRIVKLVGQTSFGVYLVHAMILDKVRPYFFDENELFVKPLFAIPLQVLIILVLSTIVVWIMQKIPYLKRVI</sequence>
<evidence type="ECO:0000256" key="3">
    <source>
        <dbReference type="ARBA" id="ARBA00022475"/>
    </source>
</evidence>
<keyword evidence="6 7" id="KW-0472">Membrane</keyword>
<evidence type="ECO:0000313" key="11">
    <source>
        <dbReference type="Proteomes" id="UP000238825"/>
    </source>
</evidence>
<dbReference type="AlphaFoldDB" id="A0A2S0JYM6"/>
<feature type="domain" description="Acyltransferase 3" evidence="8">
    <location>
        <begin position="6"/>
        <end position="334"/>
    </location>
</feature>
<reference evidence="10 12" key="2">
    <citation type="submission" date="2018-06" db="EMBL/GenBank/DDBJ databases">
        <authorList>
            <consortium name="Pathogen Informatics"/>
            <person name="Doyle S."/>
        </authorList>
    </citation>
    <scope>NUCLEOTIDE SEQUENCE [LARGE SCALE GENOMIC DNA]</scope>
    <source>
        <strain evidence="10 12">NCTC10338</strain>
    </source>
</reference>
<feature type="transmembrane region" description="Helical" evidence="7">
    <location>
        <begin position="123"/>
        <end position="145"/>
    </location>
</feature>
<evidence type="ECO:0000256" key="2">
    <source>
        <dbReference type="ARBA" id="ARBA00007400"/>
    </source>
</evidence>
<evidence type="ECO:0000256" key="7">
    <source>
        <dbReference type="SAM" id="Phobius"/>
    </source>
</evidence>
<feature type="transmembrane region" description="Helical" evidence="7">
    <location>
        <begin position="247"/>
        <end position="263"/>
    </location>
</feature>
<dbReference type="Proteomes" id="UP000255295">
    <property type="component" value="Unassembled WGS sequence"/>
</dbReference>
<evidence type="ECO:0000256" key="6">
    <source>
        <dbReference type="ARBA" id="ARBA00023136"/>
    </source>
</evidence>